<accession>A0A9P7HM98</accession>
<feature type="compositionally biased region" description="Pro residues" evidence="1">
    <location>
        <begin position="299"/>
        <end position="314"/>
    </location>
</feature>
<feature type="compositionally biased region" description="Low complexity" evidence="1">
    <location>
        <begin position="143"/>
        <end position="179"/>
    </location>
</feature>
<organism evidence="2 3">
    <name type="scientific">Fusarium xylarioides</name>
    <dbReference type="NCBI Taxonomy" id="221167"/>
    <lineage>
        <taxon>Eukaryota</taxon>
        <taxon>Fungi</taxon>
        <taxon>Dikarya</taxon>
        <taxon>Ascomycota</taxon>
        <taxon>Pezizomycotina</taxon>
        <taxon>Sordariomycetes</taxon>
        <taxon>Hypocreomycetidae</taxon>
        <taxon>Hypocreales</taxon>
        <taxon>Nectriaceae</taxon>
        <taxon>Fusarium</taxon>
        <taxon>Fusarium fujikuroi species complex</taxon>
    </lineage>
</organism>
<gene>
    <name evidence="2" type="ORF">H9Q72_009762</name>
</gene>
<evidence type="ECO:0000313" key="2">
    <source>
        <dbReference type="EMBL" id="KAG5762135.1"/>
    </source>
</evidence>
<dbReference type="Proteomes" id="UP000750502">
    <property type="component" value="Unassembled WGS sequence"/>
</dbReference>
<keyword evidence="3" id="KW-1185">Reference proteome</keyword>
<feature type="region of interest" description="Disordered" evidence="1">
    <location>
        <begin position="94"/>
        <end position="249"/>
    </location>
</feature>
<name>A0A9P7HM98_9HYPO</name>
<reference evidence="2" key="2">
    <citation type="submission" date="2020-10" db="EMBL/GenBank/DDBJ databases">
        <authorList>
            <person name="Peck L.D."/>
            <person name="Nowell R.W."/>
            <person name="Flood J."/>
            <person name="Ryan M.J."/>
            <person name="Barraclough T.G."/>
        </authorList>
    </citation>
    <scope>NUCLEOTIDE SEQUENCE</scope>
    <source>
        <strain evidence="2">IMI 127659i</strain>
    </source>
</reference>
<evidence type="ECO:0000256" key="1">
    <source>
        <dbReference type="SAM" id="MobiDB-lite"/>
    </source>
</evidence>
<dbReference type="EMBL" id="JADFTT010000396">
    <property type="protein sequence ID" value="KAG5762135.1"/>
    <property type="molecule type" value="Genomic_DNA"/>
</dbReference>
<comment type="caution">
    <text evidence="2">The sequence shown here is derived from an EMBL/GenBank/DDBJ whole genome shotgun (WGS) entry which is preliminary data.</text>
</comment>
<feature type="region of interest" description="Disordered" evidence="1">
    <location>
        <begin position="283"/>
        <end position="327"/>
    </location>
</feature>
<dbReference type="AlphaFoldDB" id="A0A9P7HM98"/>
<proteinExistence type="predicted"/>
<reference evidence="2" key="1">
    <citation type="journal article" date="2020" name="bioRxiv">
        <title>Historical genomics reveals the evolutionary mechanisms behind multiple outbreaks of the host-specific coffee wilt pathogen Fusarium xylarioides.</title>
        <authorList>
            <person name="Peck D."/>
            <person name="Nowell R.W."/>
            <person name="Flood J."/>
            <person name="Ryan M.J."/>
            <person name="Barraclough T.G."/>
        </authorList>
    </citation>
    <scope>NUCLEOTIDE SEQUENCE</scope>
    <source>
        <strain evidence="2">IMI 127659i</strain>
    </source>
</reference>
<evidence type="ECO:0000313" key="3">
    <source>
        <dbReference type="Proteomes" id="UP000750502"/>
    </source>
</evidence>
<dbReference type="OrthoDB" id="5085634at2759"/>
<sequence>MARYQITSKENLQRGFDKLTRNLGVMDRSESYKKAVMDKALSSIHYHVTKKFREPKTQVLVQTTELDPAGDYVWKWPRYSLQWLRDDWGGDPYLVPDGEDPDAVRSDPPGQRAMTPEPEPVRVRNRNQRPQRTGALLSGALGATSTASRSYVTASSTSSRPYNTSSRSSDLPPSSYASSLTADDDDEAHFSDGSDVTIKPSPRSRQREPTYVRTGSSPLRAHPRQTQPPYPDTASSSSRTSATTEIDSRLDRAEMRMRYVLNILKLMVPWKRDIDEWRTQEQITKINNLSPPAEDPGSDEPPYPNPPSTPPSCRNPPTGFTYESDITDFPHIPHHIAQFNPSNGRLLRSISTPPSPTTYYIPEDAEKTESQRLVALAMLYATVQVQHQVEASIARIAGDMNEQHRQECGARVAGAKRQEAAEQALQAVLVERDNGQESIQVPAMLQSLINGGGYDTT</sequence>
<protein>
    <submittedName>
        <fullName evidence="2">Uncharacterized protein</fullName>
    </submittedName>
</protein>
<feature type="compositionally biased region" description="Low complexity" evidence="1">
    <location>
        <begin position="233"/>
        <end position="244"/>
    </location>
</feature>